<feature type="region of interest" description="Disordered" evidence="1">
    <location>
        <begin position="72"/>
        <end position="92"/>
    </location>
</feature>
<evidence type="ECO:0000313" key="3">
    <source>
        <dbReference type="Proteomes" id="UP001499910"/>
    </source>
</evidence>
<evidence type="ECO:0000313" key="2">
    <source>
        <dbReference type="EMBL" id="GAA5076965.1"/>
    </source>
</evidence>
<accession>A0ABP9LEP8</accession>
<keyword evidence="3" id="KW-1185">Reference proteome</keyword>
<feature type="compositionally biased region" description="Basic and acidic residues" evidence="1">
    <location>
        <begin position="82"/>
        <end position="92"/>
    </location>
</feature>
<proteinExistence type="predicted"/>
<sequence length="92" mass="9760">MAFDPGRRLVIIGGAIFVPRVMRGVATHLFDVHRLATASADDVALRGAREVDYGRLLDVPVGDTVQLVMDVTGADTPPDRAGPGDKRARPGP</sequence>
<organism evidence="2 3">
    <name type="scientific">[Roseibacterium] beibuensis</name>
    <dbReference type="NCBI Taxonomy" id="1193142"/>
    <lineage>
        <taxon>Bacteria</taxon>
        <taxon>Pseudomonadati</taxon>
        <taxon>Pseudomonadota</taxon>
        <taxon>Alphaproteobacteria</taxon>
        <taxon>Rhodobacterales</taxon>
        <taxon>Roseobacteraceae</taxon>
        <taxon>Roseicyclus</taxon>
    </lineage>
</organism>
<protein>
    <submittedName>
        <fullName evidence="2">Uncharacterized protein</fullName>
    </submittedName>
</protein>
<dbReference type="Proteomes" id="UP001499910">
    <property type="component" value="Unassembled WGS sequence"/>
</dbReference>
<name>A0ABP9LEP8_9RHOB</name>
<dbReference type="RefSeq" id="WP_259549774.1">
    <property type="nucleotide sequence ID" value="NZ_BAABHW010000004.1"/>
</dbReference>
<dbReference type="EMBL" id="BAABHW010000004">
    <property type="protein sequence ID" value="GAA5076965.1"/>
    <property type="molecule type" value="Genomic_DNA"/>
</dbReference>
<comment type="caution">
    <text evidence="2">The sequence shown here is derived from an EMBL/GenBank/DDBJ whole genome shotgun (WGS) entry which is preliminary data.</text>
</comment>
<reference evidence="3" key="1">
    <citation type="journal article" date="2019" name="Int. J. Syst. Evol. Microbiol.">
        <title>The Global Catalogue of Microorganisms (GCM) 10K type strain sequencing project: providing services to taxonomists for standard genome sequencing and annotation.</title>
        <authorList>
            <consortium name="The Broad Institute Genomics Platform"/>
            <consortium name="The Broad Institute Genome Sequencing Center for Infectious Disease"/>
            <person name="Wu L."/>
            <person name="Ma J."/>
        </authorList>
    </citation>
    <scope>NUCLEOTIDE SEQUENCE [LARGE SCALE GENOMIC DNA]</scope>
    <source>
        <strain evidence="3">JCM 18015</strain>
    </source>
</reference>
<evidence type="ECO:0000256" key="1">
    <source>
        <dbReference type="SAM" id="MobiDB-lite"/>
    </source>
</evidence>
<gene>
    <name evidence="2" type="ORF">GCM10023209_26680</name>
</gene>